<dbReference type="Proteomes" id="UP001474181">
    <property type="component" value="Unassembled WGS sequence"/>
</dbReference>
<sequence>MIIVFGLLALAVVTTLHWYLWRRLVRDTTTGWGLPRRLGTAPLCSAPNLSAPSGARGTARPAPTTRHCPHPPNHP</sequence>
<comment type="caution">
    <text evidence="2">The sequence shown here is derived from an EMBL/GenBank/DDBJ whole genome shotgun (WGS) entry which is preliminary data.</text>
</comment>
<keyword evidence="3" id="KW-1185">Reference proteome</keyword>
<evidence type="ECO:0000313" key="2">
    <source>
        <dbReference type="EMBL" id="MER7178027.1"/>
    </source>
</evidence>
<reference evidence="2 3" key="1">
    <citation type="submission" date="2024-06" db="EMBL/GenBank/DDBJ databases">
        <title>The Natural Products Discovery Center: Release of the First 8490 Sequenced Strains for Exploring Actinobacteria Biosynthetic Diversity.</title>
        <authorList>
            <person name="Kalkreuter E."/>
            <person name="Kautsar S.A."/>
            <person name="Yang D."/>
            <person name="Bader C.D."/>
            <person name="Teijaro C.N."/>
            <person name="Fluegel L."/>
            <person name="Davis C.M."/>
            <person name="Simpson J.R."/>
            <person name="Lauterbach L."/>
            <person name="Steele A.D."/>
            <person name="Gui C."/>
            <person name="Meng S."/>
            <person name="Li G."/>
            <person name="Viehrig K."/>
            <person name="Ye F."/>
            <person name="Su P."/>
            <person name="Kiefer A.F."/>
            <person name="Nichols A."/>
            <person name="Cepeda A.J."/>
            <person name="Yan W."/>
            <person name="Fan B."/>
            <person name="Jiang Y."/>
            <person name="Adhikari A."/>
            <person name="Zheng C.-J."/>
            <person name="Schuster L."/>
            <person name="Cowan T.M."/>
            <person name="Smanski M.J."/>
            <person name="Chevrette M.G."/>
            <person name="De Carvalho L.P.S."/>
            <person name="Shen B."/>
        </authorList>
    </citation>
    <scope>NUCLEOTIDE SEQUENCE [LARGE SCALE GENOMIC DNA]</scope>
    <source>
        <strain evidence="2 3">NPDC000234</strain>
    </source>
</reference>
<proteinExistence type="predicted"/>
<organism evidence="2 3">
    <name type="scientific">Streptomyces hyaluromycini</name>
    <dbReference type="NCBI Taxonomy" id="1377993"/>
    <lineage>
        <taxon>Bacteria</taxon>
        <taxon>Bacillati</taxon>
        <taxon>Actinomycetota</taxon>
        <taxon>Actinomycetes</taxon>
        <taxon>Kitasatosporales</taxon>
        <taxon>Streptomycetaceae</taxon>
        <taxon>Streptomyces</taxon>
    </lineage>
</organism>
<name>A0ABV1WMG5_9ACTN</name>
<protein>
    <submittedName>
        <fullName evidence="2">Uncharacterized protein</fullName>
    </submittedName>
</protein>
<dbReference type="EMBL" id="JBEPEK010000003">
    <property type="protein sequence ID" value="MER7178027.1"/>
    <property type="molecule type" value="Genomic_DNA"/>
</dbReference>
<evidence type="ECO:0000313" key="3">
    <source>
        <dbReference type="Proteomes" id="UP001474181"/>
    </source>
</evidence>
<dbReference type="RefSeq" id="WP_350776093.1">
    <property type="nucleotide sequence ID" value="NZ_JBEPEK010000003.1"/>
</dbReference>
<feature type="region of interest" description="Disordered" evidence="1">
    <location>
        <begin position="45"/>
        <end position="75"/>
    </location>
</feature>
<accession>A0ABV1WMG5</accession>
<gene>
    <name evidence="2" type="ORF">ABT404_00765</name>
</gene>
<evidence type="ECO:0000256" key="1">
    <source>
        <dbReference type="SAM" id="MobiDB-lite"/>
    </source>
</evidence>